<dbReference type="GO" id="GO:0008270">
    <property type="term" value="F:zinc ion binding"/>
    <property type="evidence" value="ECO:0007669"/>
    <property type="project" value="UniProtKB-KW"/>
</dbReference>
<accession>A0A5A7Q7Y5</accession>
<protein>
    <submittedName>
        <fullName evidence="4">Zinc finger protein</fullName>
    </submittedName>
</protein>
<keyword evidence="1" id="KW-0479">Metal-binding</keyword>
<dbReference type="PROSITE" id="PS50157">
    <property type="entry name" value="ZINC_FINGER_C2H2_2"/>
    <property type="match status" value="1"/>
</dbReference>
<dbReference type="InterPro" id="IPR036236">
    <property type="entry name" value="Znf_C2H2_sf"/>
</dbReference>
<evidence type="ECO:0000259" key="3">
    <source>
        <dbReference type="PROSITE" id="PS50157"/>
    </source>
</evidence>
<dbReference type="PANTHER" id="PTHR45730:SF109">
    <property type="entry name" value="ZINC FINGER PROTEIN KNUCKLES"/>
    <property type="match status" value="1"/>
</dbReference>
<keyword evidence="5" id="KW-1185">Reference proteome</keyword>
<proteinExistence type="predicted"/>
<dbReference type="PROSITE" id="PS00028">
    <property type="entry name" value="ZINC_FINGER_C2H2_1"/>
    <property type="match status" value="1"/>
</dbReference>
<dbReference type="SUPFAM" id="SSF57667">
    <property type="entry name" value="beta-beta-alpha zinc fingers"/>
    <property type="match status" value="1"/>
</dbReference>
<dbReference type="AlphaFoldDB" id="A0A5A7Q7Y5"/>
<feature type="region of interest" description="Disordered" evidence="2">
    <location>
        <begin position="37"/>
        <end position="67"/>
    </location>
</feature>
<evidence type="ECO:0000256" key="1">
    <source>
        <dbReference type="PROSITE-ProRule" id="PRU00042"/>
    </source>
</evidence>
<dbReference type="InterPro" id="IPR013087">
    <property type="entry name" value="Znf_C2H2_type"/>
</dbReference>
<feature type="compositionally biased region" description="Basic residues" evidence="2">
    <location>
        <begin position="42"/>
        <end position="56"/>
    </location>
</feature>
<reference evidence="5" key="1">
    <citation type="journal article" date="2019" name="Curr. Biol.">
        <title>Genome Sequence of Striga asiatica Provides Insight into the Evolution of Plant Parasitism.</title>
        <authorList>
            <person name="Yoshida S."/>
            <person name="Kim S."/>
            <person name="Wafula E.K."/>
            <person name="Tanskanen J."/>
            <person name="Kim Y.M."/>
            <person name="Honaas L."/>
            <person name="Yang Z."/>
            <person name="Spallek T."/>
            <person name="Conn C.E."/>
            <person name="Ichihashi Y."/>
            <person name="Cheong K."/>
            <person name="Cui S."/>
            <person name="Der J.P."/>
            <person name="Gundlach H."/>
            <person name="Jiao Y."/>
            <person name="Hori C."/>
            <person name="Ishida J.K."/>
            <person name="Kasahara H."/>
            <person name="Kiba T."/>
            <person name="Kim M.S."/>
            <person name="Koo N."/>
            <person name="Laohavisit A."/>
            <person name="Lee Y.H."/>
            <person name="Lumba S."/>
            <person name="McCourt P."/>
            <person name="Mortimer J.C."/>
            <person name="Mutuku J.M."/>
            <person name="Nomura T."/>
            <person name="Sasaki-Sekimoto Y."/>
            <person name="Seto Y."/>
            <person name="Wang Y."/>
            <person name="Wakatake T."/>
            <person name="Sakakibara H."/>
            <person name="Demura T."/>
            <person name="Yamaguchi S."/>
            <person name="Yoneyama K."/>
            <person name="Manabe R.I."/>
            <person name="Nelson D.C."/>
            <person name="Schulman A.H."/>
            <person name="Timko M.P."/>
            <person name="dePamphilis C.W."/>
            <person name="Choi D."/>
            <person name="Shirasu K."/>
        </authorList>
    </citation>
    <scope>NUCLEOTIDE SEQUENCE [LARGE SCALE GENOMIC DNA]</scope>
    <source>
        <strain evidence="5">cv. UVA1</strain>
    </source>
</reference>
<evidence type="ECO:0000313" key="5">
    <source>
        <dbReference type="Proteomes" id="UP000325081"/>
    </source>
</evidence>
<name>A0A5A7Q7Y5_STRAF</name>
<dbReference type="EMBL" id="BKCP01006071">
    <property type="protein sequence ID" value="GER41144.1"/>
    <property type="molecule type" value="Genomic_DNA"/>
</dbReference>
<comment type="caution">
    <text evidence="4">The sequence shown here is derived from an EMBL/GenBank/DDBJ whole genome shotgun (WGS) entry which is preliminary data.</text>
</comment>
<dbReference type="InterPro" id="IPR045320">
    <property type="entry name" value="JAGGED/SL1-like"/>
</dbReference>
<sequence>MEGEKVITKGSANKADGQDRSFPCLYCSRKFHTSQALGGHQNAHKKERTAARRSRWTRQYAAAPPPPPHLFFPPIGVLNPYLAAHGGSFRQFQGADGRSFGSSAAARLENIAMKFFEGEFVDWQRIGRGEENLRSDLSKGGEDQKLDLSLHL</sequence>
<evidence type="ECO:0000256" key="2">
    <source>
        <dbReference type="SAM" id="MobiDB-lite"/>
    </source>
</evidence>
<evidence type="ECO:0000313" key="4">
    <source>
        <dbReference type="EMBL" id="GER41144.1"/>
    </source>
</evidence>
<dbReference type="PANTHER" id="PTHR45730">
    <property type="entry name" value="ZINC FINGER PROTEIN JAGGED"/>
    <property type="match status" value="1"/>
</dbReference>
<organism evidence="4 5">
    <name type="scientific">Striga asiatica</name>
    <name type="common">Asiatic witchweed</name>
    <name type="synonym">Buchnera asiatica</name>
    <dbReference type="NCBI Taxonomy" id="4170"/>
    <lineage>
        <taxon>Eukaryota</taxon>
        <taxon>Viridiplantae</taxon>
        <taxon>Streptophyta</taxon>
        <taxon>Embryophyta</taxon>
        <taxon>Tracheophyta</taxon>
        <taxon>Spermatophyta</taxon>
        <taxon>Magnoliopsida</taxon>
        <taxon>eudicotyledons</taxon>
        <taxon>Gunneridae</taxon>
        <taxon>Pentapetalae</taxon>
        <taxon>asterids</taxon>
        <taxon>lamiids</taxon>
        <taxon>Lamiales</taxon>
        <taxon>Orobanchaceae</taxon>
        <taxon>Buchnereae</taxon>
        <taxon>Striga</taxon>
    </lineage>
</organism>
<dbReference type="Gene3D" id="3.30.160.60">
    <property type="entry name" value="Classic Zinc Finger"/>
    <property type="match status" value="1"/>
</dbReference>
<feature type="domain" description="C2H2-type" evidence="3">
    <location>
        <begin position="22"/>
        <end position="49"/>
    </location>
</feature>
<dbReference type="GO" id="GO:0003700">
    <property type="term" value="F:DNA-binding transcription factor activity"/>
    <property type="evidence" value="ECO:0007669"/>
    <property type="project" value="InterPro"/>
</dbReference>
<dbReference type="Proteomes" id="UP000325081">
    <property type="component" value="Unassembled WGS sequence"/>
</dbReference>
<keyword evidence="1" id="KW-0862">Zinc</keyword>
<gene>
    <name evidence="4" type="ORF">STAS_17846</name>
</gene>
<keyword evidence="1" id="KW-0863">Zinc-finger</keyword>
<dbReference type="OrthoDB" id="1915958at2759"/>